<evidence type="ECO:0000313" key="3">
    <source>
        <dbReference type="Proteomes" id="UP000179005"/>
    </source>
</evidence>
<proteinExistence type="predicted"/>
<feature type="transmembrane region" description="Helical" evidence="1">
    <location>
        <begin position="140"/>
        <end position="157"/>
    </location>
</feature>
<dbReference type="STRING" id="1802619.A2797_01215"/>
<organism evidence="2 3">
    <name type="scientific">candidate division WWE3 bacterium RIFCSPHIGHO2_01_FULL_48_15</name>
    <dbReference type="NCBI Taxonomy" id="1802619"/>
    <lineage>
        <taxon>Bacteria</taxon>
        <taxon>Katanobacteria</taxon>
    </lineage>
</organism>
<comment type="caution">
    <text evidence="2">The sequence shown here is derived from an EMBL/GenBank/DDBJ whole genome shotgun (WGS) entry which is preliminary data.</text>
</comment>
<reference evidence="2 3" key="1">
    <citation type="journal article" date="2016" name="Nat. Commun.">
        <title>Thousands of microbial genomes shed light on interconnected biogeochemical processes in an aquifer system.</title>
        <authorList>
            <person name="Anantharaman K."/>
            <person name="Brown C.T."/>
            <person name="Hug L.A."/>
            <person name="Sharon I."/>
            <person name="Castelle C.J."/>
            <person name="Probst A.J."/>
            <person name="Thomas B.C."/>
            <person name="Singh A."/>
            <person name="Wilkins M.J."/>
            <person name="Karaoz U."/>
            <person name="Brodie E.L."/>
            <person name="Williams K.H."/>
            <person name="Hubbard S.S."/>
            <person name="Banfield J.F."/>
        </authorList>
    </citation>
    <scope>NUCLEOTIDE SEQUENCE [LARGE SCALE GENOMIC DNA]</scope>
</reference>
<accession>A0A1F4VFC7</accession>
<gene>
    <name evidence="2" type="ORF">A2797_01215</name>
</gene>
<feature type="transmembrane region" description="Helical" evidence="1">
    <location>
        <begin position="34"/>
        <end position="52"/>
    </location>
</feature>
<evidence type="ECO:0000313" key="2">
    <source>
        <dbReference type="EMBL" id="OGC55972.1"/>
    </source>
</evidence>
<dbReference type="Proteomes" id="UP000179005">
    <property type="component" value="Unassembled WGS sequence"/>
</dbReference>
<feature type="transmembrane region" description="Helical" evidence="1">
    <location>
        <begin position="111"/>
        <end position="128"/>
    </location>
</feature>
<keyword evidence="1" id="KW-0812">Transmembrane</keyword>
<protein>
    <submittedName>
        <fullName evidence="2">Uncharacterized protein</fullName>
    </submittedName>
</protein>
<feature type="transmembrane region" description="Helical" evidence="1">
    <location>
        <begin position="89"/>
        <end position="105"/>
    </location>
</feature>
<feature type="transmembrane region" description="Helical" evidence="1">
    <location>
        <begin position="6"/>
        <end position="22"/>
    </location>
</feature>
<keyword evidence="1" id="KW-0472">Membrane</keyword>
<name>A0A1F4VFC7_UNCKA</name>
<dbReference type="AlphaFoldDB" id="A0A1F4VFC7"/>
<feature type="transmembrane region" description="Helical" evidence="1">
    <location>
        <begin position="163"/>
        <end position="184"/>
    </location>
</feature>
<feature type="transmembrane region" description="Helical" evidence="1">
    <location>
        <begin position="58"/>
        <end position="77"/>
    </location>
</feature>
<evidence type="ECO:0000256" key="1">
    <source>
        <dbReference type="SAM" id="Phobius"/>
    </source>
</evidence>
<dbReference type="EMBL" id="MEVC01000006">
    <property type="protein sequence ID" value="OGC55972.1"/>
    <property type="molecule type" value="Genomic_DNA"/>
</dbReference>
<keyword evidence="1" id="KW-1133">Transmembrane helix</keyword>
<sequence>MLQIFGYASGILGTLGFLPYIRDVLAGKTKPQRASWLIWSVLVFIAFFSQLTKGATDSLWVTGVGAVGVTIVFLLSLKFGVGGLAKKDIAALVSAAGIILLWYLTKEAAVALLLVIVANSIGVSLTLVKAYRDPGSETMVAWVLTGVSGIFSVLAVGRVDLVLLAYPAYIALANFSVAAAVVLGRKRSAD</sequence>